<dbReference type="Proteomes" id="UP000724874">
    <property type="component" value="Unassembled WGS sequence"/>
</dbReference>
<feature type="domain" description="SUN" evidence="1">
    <location>
        <begin position="199"/>
        <end position="275"/>
    </location>
</feature>
<dbReference type="EMBL" id="JADNYJ010000090">
    <property type="protein sequence ID" value="KAF8887430.1"/>
    <property type="molecule type" value="Genomic_DNA"/>
</dbReference>
<evidence type="ECO:0000259" key="1">
    <source>
        <dbReference type="Pfam" id="PF07738"/>
    </source>
</evidence>
<name>A0A9P5TKW7_GYMJU</name>
<keyword evidence="3" id="KW-1185">Reference proteome</keyword>
<dbReference type="Pfam" id="PF07738">
    <property type="entry name" value="Sad1_UNC"/>
    <property type="match status" value="1"/>
</dbReference>
<dbReference type="InterPro" id="IPR012919">
    <property type="entry name" value="SUN_dom"/>
</dbReference>
<accession>A0A9P5TKW7</accession>
<proteinExistence type="predicted"/>
<comment type="caution">
    <text evidence="2">The sequence shown here is derived from an EMBL/GenBank/DDBJ whole genome shotgun (WGS) entry which is preliminary data.</text>
</comment>
<evidence type="ECO:0000313" key="3">
    <source>
        <dbReference type="Proteomes" id="UP000724874"/>
    </source>
</evidence>
<reference evidence="2" key="1">
    <citation type="submission" date="2020-11" db="EMBL/GenBank/DDBJ databases">
        <authorList>
            <consortium name="DOE Joint Genome Institute"/>
            <person name="Ahrendt S."/>
            <person name="Riley R."/>
            <person name="Andreopoulos W."/>
            <person name="LaButti K."/>
            <person name="Pangilinan J."/>
            <person name="Ruiz-duenas F.J."/>
            <person name="Barrasa J.M."/>
            <person name="Sanchez-Garcia M."/>
            <person name="Camarero S."/>
            <person name="Miyauchi S."/>
            <person name="Serrano A."/>
            <person name="Linde D."/>
            <person name="Babiker R."/>
            <person name="Drula E."/>
            <person name="Ayuso-Fernandez I."/>
            <person name="Pacheco R."/>
            <person name="Padilla G."/>
            <person name="Ferreira P."/>
            <person name="Barriuso J."/>
            <person name="Kellner H."/>
            <person name="Castanera R."/>
            <person name="Alfaro M."/>
            <person name="Ramirez L."/>
            <person name="Pisabarro A.G."/>
            <person name="Kuo A."/>
            <person name="Tritt A."/>
            <person name="Lipzen A."/>
            <person name="He G."/>
            <person name="Yan M."/>
            <person name="Ng V."/>
            <person name="Cullen D."/>
            <person name="Martin F."/>
            <person name="Rosso M.-N."/>
            <person name="Henrissat B."/>
            <person name="Hibbett D."/>
            <person name="Martinez A.T."/>
            <person name="Grigoriev I.V."/>
        </authorList>
    </citation>
    <scope>NUCLEOTIDE SEQUENCE</scope>
    <source>
        <strain evidence="2">AH 44721</strain>
    </source>
</reference>
<evidence type="ECO:0000313" key="2">
    <source>
        <dbReference type="EMBL" id="KAF8887430.1"/>
    </source>
</evidence>
<dbReference type="OrthoDB" id="342281at2759"/>
<organism evidence="2 3">
    <name type="scientific">Gymnopilus junonius</name>
    <name type="common">Spectacular rustgill mushroom</name>
    <name type="synonym">Gymnopilus spectabilis subsp. junonius</name>
    <dbReference type="NCBI Taxonomy" id="109634"/>
    <lineage>
        <taxon>Eukaryota</taxon>
        <taxon>Fungi</taxon>
        <taxon>Dikarya</taxon>
        <taxon>Basidiomycota</taxon>
        <taxon>Agaricomycotina</taxon>
        <taxon>Agaricomycetes</taxon>
        <taxon>Agaricomycetidae</taxon>
        <taxon>Agaricales</taxon>
        <taxon>Agaricineae</taxon>
        <taxon>Hymenogastraceae</taxon>
        <taxon>Gymnopilus</taxon>
    </lineage>
</organism>
<dbReference type="AlphaFoldDB" id="A0A9P5TKW7"/>
<gene>
    <name evidence="2" type="ORF">CPB84DRAFT_1849837</name>
</gene>
<sequence>MPNESQTPEFPGESFILPGAIDIGPAPWTVQKNSVPSATSLYQTVVAPAESPTVLSWHKTPIDRSGCPSHSLWMFLSATTVAVSTIALMASSCLWPGASPVVLLCEADHIVFAGILQRFCSVAHFADLLSDDTFCRKGLTWTSRVGWFGMAIARCNYTSEGAGTTVITEFRSTTHGLIENCSPKWWDSSSEIACWMKNVELNSAAVVLDENMQAGECWEFLGTSGHVALNLSEPIMISHLVIDHASPLALSKAATRRSPRNMSLWVFVDSSHAENKLAGAKFFPISHFMGRTIPLDELFTPERRHLPPQWGALSNPPSAKPLSATPSLFVLNSQQALWAPSGHINLSHPGSMAENLGHFFQGH</sequence>
<protein>
    <recommendedName>
        <fullName evidence="1">SUN domain-containing protein</fullName>
    </recommendedName>
</protein>
<dbReference type="Gene3D" id="2.60.120.260">
    <property type="entry name" value="Galactose-binding domain-like"/>
    <property type="match status" value="1"/>
</dbReference>